<evidence type="ECO:0000313" key="6">
    <source>
        <dbReference type="Proteomes" id="UP000046680"/>
    </source>
</evidence>
<evidence type="ECO:0000313" key="5">
    <source>
        <dbReference type="Proteomes" id="UP000039021"/>
    </source>
</evidence>
<dbReference type="AlphaFoldDB" id="A0A0U0RT40"/>
<reference evidence="2" key="2">
    <citation type="submission" date="2015-03" db="EMBL/GenBank/DDBJ databases">
        <authorList>
            <person name="Murphy D."/>
        </authorList>
    </citation>
    <scope>NUCLEOTIDE SEQUENCE [LARGE SCALE GENOMIC DNA]</scope>
    <source>
        <strain evidence="2">K00500041</strain>
    </source>
</reference>
<dbReference type="EMBL" id="CSBK01000533">
    <property type="protein sequence ID" value="COX52048.1"/>
    <property type="molecule type" value="Genomic_DNA"/>
</dbReference>
<dbReference type="Proteomes" id="UP000038802">
    <property type="component" value="Unassembled WGS sequence"/>
</dbReference>
<dbReference type="EMBL" id="CGCX01000294">
    <property type="protein sequence ID" value="CFR72007.1"/>
    <property type="molecule type" value="Genomic_DNA"/>
</dbReference>
<reference evidence="4 5" key="1">
    <citation type="submission" date="2015-03" db="EMBL/GenBank/DDBJ databases">
        <authorList>
            <consortium name="Pathogen Informatics"/>
        </authorList>
    </citation>
    <scope>NUCLEOTIDE SEQUENCE [LARGE SCALE GENOMIC DNA]</scope>
    <source>
        <strain evidence="1 6">C09601061</strain>
        <strain evidence="4">K00500041</strain>
        <strain evidence="5">N09902308</strain>
    </source>
</reference>
<evidence type="ECO:0000313" key="3">
    <source>
        <dbReference type="EMBL" id="COX52048.1"/>
    </source>
</evidence>
<evidence type="ECO:0000313" key="1">
    <source>
        <dbReference type="EMBL" id="CFR72007.1"/>
    </source>
</evidence>
<dbReference type="Proteomes" id="UP000039021">
    <property type="component" value="Unassembled WGS sequence"/>
</dbReference>
<reference evidence="3" key="3">
    <citation type="submission" date="2015-03" db="EMBL/GenBank/DDBJ databases">
        <authorList>
            <consortium name="Pathogen Informatics"/>
            <person name="Murphy D."/>
        </authorList>
    </citation>
    <scope>NUCLEOTIDE SEQUENCE</scope>
    <source>
        <strain evidence="3">N09902308</strain>
    </source>
</reference>
<accession>A0A0U0RT40</accession>
<dbReference type="Proteomes" id="UP000046680">
    <property type="component" value="Unassembled WGS sequence"/>
</dbReference>
<organism evidence="2 4">
    <name type="scientific">Mycobacterium tuberculosis</name>
    <dbReference type="NCBI Taxonomy" id="1773"/>
    <lineage>
        <taxon>Bacteria</taxon>
        <taxon>Bacillati</taxon>
        <taxon>Actinomycetota</taxon>
        <taxon>Actinomycetes</taxon>
        <taxon>Mycobacteriales</taxon>
        <taxon>Mycobacteriaceae</taxon>
        <taxon>Mycobacterium</taxon>
        <taxon>Mycobacterium tuberculosis complex</taxon>
    </lineage>
</organism>
<evidence type="ECO:0000313" key="4">
    <source>
        <dbReference type="Proteomes" id="UP000038802"/>
    </source>
</evidence>
<name>A0A0U0RT40_MYCTX</name>
<evidence type="ECO:0000313" key="2">
    <source>
        <dbReference type="EMBL" id="COW90094.1"/>
    </source>
</evidence>
<dbReference type="EMBL" id="CSAE01000775">
    <property type="protein sequence ID" value="COW90094.1"/>
    <property type="molecule type" value="Genomic_DNA"/>
</dbReference>
<gene>
    <name evidence="1" type="ORF">ERS007657_01061</name>
    <name evidence="2" type="ORF">ERS007703_04422</name>
    <name evidence="3" type="ORF">ERS007739_01410</name>
</gene>
<sequence>MVNVVPISAQPSTNSSLTARARLSGFWALVRLRTNAATVLICSSESGP</sequence>
<protein>
    <submittedName>
        <fullName evidence="2">Uncharacterized protein</fullName>
    </submittedName>
</protein>
<proteinExistence type="predicted"/>